<feature type="transmembrane region" description="Helical" evidence="1">
    <location>
        <begin position="245"/>
        <end position="263"/>
    </location>
</feature>
<dbReference type="Proteomes" id="UP000184232">
    <property type="component" value="Unassembled WGS sequence"/>
</dbReference>
<dbReference type="RefSeq" id="WP_072780510.1">
    <property type="nucleotide sequence ID" value="NZ_CP045292.1"/>
</dbReference>
<gene>
    <name evidence="2" type="ORF">SAMN05444337_0180</name>
</gene>
<dbReference type="PANTHER" id="PTHR34289">
    <property type="entry name" value="PROTEIN, PUTATIVE (DUF819)-RELATED"/>
    <property type="match status" value="1"/>
</dbReference>
<protein>
    <submittedName>
        <fullName evidence="2">Uncharacterized membrane protein</fullName>
    </submittedName>
</protein>
<sequence length="434" mass="46545">MHNPPYFTDDTIVFGLLMVLVGFVFYTSSKEEGFWKKFYNVVPALLLCYLLPSIFSSLHIIAPEWTELGKDGEVVEKSSSLYFVASRYLLPAALVLMTLSIDLKALLNLGPKALIVFLAGTVGIIVGGPVAILIVSIFSPETVGGAGFDAVWRGLATLAGSWIGGGANQAAMLEIFKFNQQKYGGMVLVDIVVANIGMAALLYGIGKKEIINKWLKADNSSIQELQDKVSSYQESVKRNPTLTDYMIIAAIAFGAVGFSHWGSQVLADFFTTNFETVRDPKSFASTFGGSFFWMITLATIIGISLSFTPLKSYEGAGASKIGSVFIYILVATIGMKMDLTAVLDNPGLILVGVIWMLIHFIVIFLVAKIIRAPYFFIAVGSQANVGGAASAPVVASAFHPALASVGVLLAIFGYIVGTYGAILCAYLMEIVAPK</sequence>
<feature type="transmembrane region" description="Helical" evidence="1">
    <location>
        <begin position="374"/>
        <end position="395"/>
    </location>
</feature>
<reference evidence="2 3" key="1">
    <citation type="submission" date="2016-11" db="EMBL/GenBank/DDBJ databases">
        <authorList>
            <person name="Jaros S."/>
            <person name="Januszkiewicz K."/>
            <person name="Wedrychowicz H."/>
        </authorList>
    </citation>
    <scope>NUCLEOTIDE SEQUENCE [LARGE SCALE GENOMIC DNA]</scope>
    <source>
        <strain evidence="2 3">DSM 22807</strain>
    </source>
</reference>
<evidence type="ECO:0000313" key="3">
    <source>
        <dbReference type="Proteomes" id="UP000184232"/>
    </source>
</evidence>
<feature type="transmembrane region" description="Helical" evidence="1">
    <location>
        <begin position="317"/>
        <end position="335"/>
    </location>
</feature>
<accession>A0A1M6BRD4</accession>
<feature type="transmembrane region" description="Helical" evidence="1">
    <location>
        <begin position="347"/>
        <end position="367"/>
    </location>
</feature>
<feature type="transmembrane region" description="Helical" evidence="1">
    <location>
        <begin position="81"/>
        <end position="101"/>
    </location>
</feature>
<feature type="transmembrane region" description="Helical" evidence="1">
    <location>
        <begin position="183"/>
        <end position="206"/>
    </location>
</feature>
<proteinExistence type="predicted"/>
<dbReference type="EMBL" id="FQZH01000001">
    <property type="protein sequence ID" value="SHI51299.1"/>
    <property type="molecule type" value="Genomic_DNA"/>
</dbReference>
<dbReference type="Pfam" id="PF05684">
    <property type="entry name" value="DUF819"/>
    <property type="match status" value="1"/>
</dbReference>
<evidence type="ECO:0000256" key="1">
    <source>
        <dbReference type="SAM" id="Phobius"/>
    </source>
</evidence>
<feature type="transmembrane region" description="Helical" evidence="1">
    <location>
        <begin position="6"/>
        <end position="26"/>
    </location>
</feature>
<feature type="transmembrane region" description="Helical" evidence="1">
    <location>
        <begin position="38"/>
        <end position="61"/>
    </location>
</feature>
<keyword evidence="1" id="KW-0472">Membrane</keyword>
<dbReference type="STRING" id="683124.SAMN05444337_0180"/>
<name>A0A1M6BRD4_9FLAO</name>
<feature type="transmembrane region" description="Helical" evidence="1">
    <location>
        <begin position="401"/>
        <end position="428"/>
    </location>
</feature>
<keyword evidence="3" id="KW-1185">Reference proteome</keyword>
<dbReference type="PANTHER" id="PTHR34289:SF8">
    <property type="entry name" value="DUF819 DOMAIN-CONTAINING PROTEIN"/>
    <property type="match status" value="1"/>
</dbReference>
<keyword evidence="1" id="KW-1133">Transmembrane helix</keyword>
<evidence type="ECO:0000313" key="2">
    <source>
        <dbReference type="EMBL" id="SHI51299.1"/>
    </source>
</evidence>
<feature type="transmembrane region" description="Helical" evidence="1">
    <location>
        <begin position="113"/>
        <end position="138"/>
    </location>
</feature>
<dbReference type="InterPro" id="IPR008537">
    <property type="entry name" value="DUF819"/>
</dbReference>
<organism evidence="2 3">
    <name type="scientific">Flavobacterium haoranii</name>
    <dbReference type="NCBI Taxonomy" id="683124"/>
    <lineage>
        <taxon>Bacteria</taxon>
        <taxon>Pseudomonadati</taxon>
        <taxon>Bacteroidota</taxon>
        <taxon>Flavobacteriia</taxon>
        <taxon>Flavobacteriales</taxon>
        <taxon>Flavobacteriaceae</taxon>
        <taxon>Flavobacterium</taxon>
    </lineage>
</organism>
<keyword evidence="1" id="KW-0812">Transmembrane</keyword>
<dbReference type="OrthoDB" id="653763at2"/>
<feature type="transmembrane region" description="Helical" evidence="1">
    <location>
        <begin position="283"/>
        <end position="305"/>
    </location>
</feature>
<dbReference type="AlphaFoldDB" id="A0A1M6BRD4"/>